<dbReference type="Proteomes" id="UP000187209">
    <property type="component" value="Unassembled WGS sequence"/>
</dbReference>
<dbReference type="InterPro" id="IPR036273">
    <property type="entry name" value="CRAL/TRIO_N_dom_sf"/>
</dbReference>
<proteinExistence type="predicted"/>
<keyword evidence="3" id="KW-1185">Reference proteome</keyword>
<gene>
    <name evidence="2" type="ORF">SteCoe_32759</name>
</gene>
<comment type="caution">
    <text evidence="2">The sequence shown here is derived from an EMBL/GenBank/DDBJ whole genome shotgun (WGS) entry which is preliminary data.</text>
</comment>
<reference evidence="2 3" key="1">
    <citation type="submission" date="2016-11" db="EMBL/GenBank/DDBJ databases">
        <title>The macronuclear genome of Stentor coeruleus: a giant cell with tiny introns.</title>
        <authorList>
            <person name="Slabodnick M."/>
            <person name="Ruby J.G."/>
            <person name="Reiff S.B."/>
            <person name="Swart E.C."/>
            <person name="Gosai S."/>
            <person name="Prabakaran S."/>
            <person name="Witkowska E."/>
            <person name="Larue G.E."/>
            <person name="Fisher S."/>
            <person name="Freeman R.M."/>
            <person name="Gunawardena J."/>
            <person name="Chu W."/>
            <person name="Stover N.A."/>
            <person name="Gregory B.D."/>
            <person name="Nowacki M."/>
            <person name="Derisi J."/>
            <person name="Roy S.W."/>
            <person name="Marshall W.F."/>
            <person name="Sood P."/>
        </authorList>
    </citation>
    <scope>NUCLEOTIDE SEQUENCE [LARGE SCALE GENOMIC DNA]</scope>
    <source>
        <strain evidence="2">WM001</strain>
    </source>
</reference>
<dbReference type="PANTHER" id="PTHR46818:SF1">
    <property type="entry name" value="CHROMOSOME UNDETERMINED SCAFFOLD_125, WHOLE GENOME SHOTGUN SEQUENCE"/>
    <property type="match status" value="1"/>
</dbReference>
<organism evidence="2 3">
    <name type="scientific">Stentor coeruleus</name>
    <dbReference type="NCBI Taxonomy" id="5963"/>
    <lineage>
        <taxon>Eukaryota</taxon>
        <taxon>Sar</taxon>
        <taxon>Alveolata</taxon>
        <taxon>Ciliophora</taxon>
        <taxon>Postciliodesmatophora</taxon>
        <taxon>Heterotrichea</taxon>
        <taxon>Heterotrichida</taxon>
        <taxon>Stentoridae</taxon>
        <taxon>Stentor</taxon>
    </lineage>
</organism>
<name>A0A1R2AYG9_9CILI</name>
<feature type="domain" description="CRAL-TRIO" evidence="1">
    <location>
        <begin position="106"/>
        <end position="248"/>
    </location>
</feature>
<dbReference type="SUPFAM" id="SSF52087">
    <property type="entry name" value="CRAL/TRIO domain"/>
    <property type="match status" value="1"/>
</dbReference>
<dbReference type="Pfam" id="PF00650">
    <property type="entry name" value="CRAL_TRIO"/>
    <property type="match status" value="1"/>
</dbReference>
<protein>
    <recommendedName>
        <fullName evidence="1">CRAL-TRIO domain-containing protein</fullName>
    </recommendedName>
</protein>
<dbReference type="InterPro" id="IPR001251">
    <property type="entry name" value="CRAL-TRIO_dom"/>
</dbReference>
<accession>A0A1R2AYG9</accession>
<evidence type="ECO:0000259" key="1">
    <source>
        <dbReference type="SMART" id="SM00516"/>
    </source>
</evidence>
<evidence type="ECO:0000313" key="2">
    <source>
        <dbReference type="EMBL" id="OMJ69505.1"/>
    </source>
</evidence>
<evidence type="ECO:0000313" key="3">
    <source>
        <dbReference type="Proteomes" id="UP000187209"/>
    </source>
</evidence>
<sequence>MNPIPREAYAYWPSSDQCLIETKDSVERLVFGRQSYKDWELSALSQLERMLKDKLQGDSIDTSEKLRFLYGTGWKLPLTAETLEDHVQWKQDWPSYKLVYPLISSILNSGGVYIHGRDHRYRPIIILTPKILSNFPQHLLMATGYFLLEYIKDHMLLPGQIENWVLIIDMQGFEIKDYCKKIIFDLQTHYPCRLAQAYLLNTNKNIQNYLKYFSCNTQQKFNIIEKCAALLKTCNPRQIEEKFGGTAENLLSFWPPVFPSSDYKAEFDPPEGFLSAYSSYDEYFFQQPKLYSDLSSLKISQFEDKESFISVSEFKDEIWQKLDMISGSFSFLNSDICGKIQDTDPESHLKGLRGRSEDITRTSSNVAKKMSLEQELIEPNCCIDSSCLII</sequence>
<dbReference type="Gene3D" id="3.40.525.10">
    <property type="entry name" value="CRAL-TRIO lipid binding domain"/>
    <property type="match status" value="1"/>
</dbReference>
<dbReference type="PANTHER" id="PTHR46818">
    <property type="entry name" value="DOMAIN-CONTAINING PROTEIN, PUTATIVE-RELATED"/>
    <property type="match status" value="1"/>
</dbReference>
<dbReference type="EMBL" id="MPUH01001190">
    <property type="protein sequence ID" value="OMJ69505.1"/>
    <property type="molecule type" value="Genomic_DNA"/>
</dbReference>
<dbReference type="InterPro" id="IPR036865">
    <property type="entry name" value="CRAL-TRIO_dom_sf"/>
</dbReference>
<dbReference type="AlphaFoldDB" id="A0A1R2AYG9"/>
<dbReference type="OrthoDB" id="75724at2759"/>
<dbReference type="SUPFAM" id="SSF46938">
    <property type="entry name" value="CRAL/TRIO N-terminal domain"/>
    <property type="match status" value="1"/>
</dbReference>
<dbReference type="SMART" id="SM00516">
    <property type="entry name" value="SEC14"/>
    <property type="match status" value="1"/>
</dbReference>
<dbReference type="CDD" id="cd00170">
    <property type="entry name" value="SEC14"/>
    <property type="match status" value="1"/>
</dbReference>